<dbReference type="InterPro" id="IPR008610">
    <property type="entry name" value="Ebp2"/>
</dbReference>
<comment type="similarity">
    <text evidence="2">Belongs to the EBP2 family.</text>
</comment>
<dbReference type="Pfam" id="PF05890">
    <property type="entry name" value="Ebp2"/>
    <property type="match status" value="1"/>
</dbReference>
<dbReference type="RefSeq" id="XP_062734504.1">
    <property type="nucleotide sequence ID" value="XM_062875953.1"/>
</dbReference>
<evidence type="ECO:0000313" key="7">
    <source>
        <dbReference type="EMBL" id="KAK4645528.1"/>
    </source>
</evidence>
<feature type="compositionally biased region" description="Low complexity" evidence="6">
    <location>
        <begin position="94"/>
        <end position="103"/>
    </location>
</feature>
<gene>
    <name evidence="7" type="primary">ebp2</name>
    <name evidence="7" type="ORF">QC761_202240</name>
</gene>
<proteinExistence type="inferred from homology"/>
<name>A0ABR0FNI4_9PEZI</name>
<dbReference type="GeneID" id="87895435"/>
<keyword evidence="8" id="KW-1185">Reference proteome</keyword>
<feature type="compositionally biased region" description="Acidic residues" evidence="6">
    <location>
        <begin position="177"/>
        <end position="206"/>
    </location>
</feature>
<protein>
    <submittedName>
        <fullName evidence="7">rRNA-processing protein EBP2</fullName>
    </submittedName>
</protein>
<accession>A0ABR0FNI4</accession>
<evidence type="ECO:0000256" key="2">
    <source>
        <dbReference type="ARBA" id="ARBA00007336"/>
    </source>
</evidence>
<keyword evidence="3" id="KW-0690">Ribosome biogenesis</keyword>
<evidence type="ECO:0000256" key="3">
    <source>
        <dbReference type="ARBA" id="ARBA00022517"/>
    </source>
</evidence>
<feature type="compositionally biased region" description="Basic residues" evidence="6">
    <location>
        <begin position="81"/>
        <end position="93"/>
    </location>
</feature>
<comment type="subcellular location">
    <subcellularLocation>
        <location evidence="1">Nucleus</location>
        <location evidence="1">Nucleolus</location>
    </subcellularLocation>
</comment>
<evidence type="ECO:0000256" key="5">
    <source>
        <dbReference type="ARBA" id="ARBA00023242"/>
    </source>
</evidence>
<dbReference type="EMBL" id="JAFFGZ010000004">
    <property type="protein sequence ID" value="KAK4645528.1"/>
    <property type="molecule type" value="Genomic_DNA"/>
</dbReference>
<comment type="caution">
    <text evidence="7">The sequence shown here is derived from an EMBL/GenBank/DDBJ whole genome shotgun (WGS) entry which is preliminary data.</text>
</comment>
<feature type="compositionally biased region" description="Basic residues" evidence="6">
    <location>
        <begin position="479"/>
        <end position="497"/>
    </location>
</feature>
<feature type="compositionally biased region" description="Acidic residues" evidence="6">
    <location>
        <begin position="130"/>
        <end position="152"/>
    </location>
</feature>
<dbReference type="PANTHER" id="PTHR13028:SF0">
    <property type="entry name" value="RRNA-PROCESSING PROTEIN EBP2-RELATED"/>
    <property type="match status" value="1"/>
</dbReference>
<evidence type="ECO:0000256" key="4">
    <source>
        <dbReference type="ARBA" id="ARBA00023054"/>
    </source>
</evidence>
<evidence type="ECO:0000256" key="1">
    <source>
        <dbReference type="ARBA" id="ARBA00004604"/>
    </source>
</evidence>
<reference evidence="7 8" key="1">
    <citation type="journal article" date="2023" name="bioRxiv">
        <title>High-quality genome assemblies of four members of thePodospora anserinaspecies complex.</title>
        <authorList>
            <person name="Ament-Velasquez S.L."/>
            <person name="Vogan A.A."/>
            <person name="Wallerman O."/>
            <person name="Hartmann F."/>
            <person name="Gautier V."/>
            <person name="Silar P."/>
            <person name="Giraud T."/>
            <person name="Johannesson H."/>
        </authorList>
    </citation>
    <scope>NUCLEOTIDE SEQUENCE [LARGE SCALE GENOMIC DNA]</scope>
    <source>
        <strain evidence="7 8">CBS 112042</strain>
    </source>
</reference>
<keyword evidence="5" id="KW-0539">Nucleus</keyword>
<feature type="compositionally biased region" description="Polar residues" evidence="6">
    <location>
        <begin position="53"/>
        <end position="67"/>
    </location>
</feature>
<dbReference type="Proteomes" id="UP001322138">
    <property type="component" value="Unassembled WGS sequence"/>
</dbReference>
<evidence type="ECO:0000256" key="6">
    <source>
        <dbReference type="SAM" id="MobiDB-lite"/>
    </source>
</evidence>
<sequence>MNWRCQKVSAICKSQLRVRVTPPLQPTPAPPTILSYRPNRRDQPKKSFGVVAAQSNSPISTGSNRIPNHNHPDPHQPITKSHTKHDKMAKKGAKLAAKAPIAKSQSNGVTDKKNRRKSNDPPVEAPIAETNEDEEWEDEDSEEDSNSEEEGGGVDFSKLEDINDSDSDSEINNSNSENEDNDDEEEESEIDVDDLNLDDMDPEEKEELAATTRVRQTINNKDALLAALKRISLVPTDIKKAASVPFAYHMTLVTSKPTQDVIPSIDDDLERELAFLNAARESALKARNLLKKEGVPFTRPTDYFAETLRSDETMEAVKQKMIEAATAKKASAEARKQRDLKKFGKQVQVQKQQERAKEKRATLEKINELKKKRKDGGSASLGAREADDMFDVAVDNELGGGNKASGKRGRSGGDHGPPNAKRQKKNEKYGFGGKKRFGKSGDAISSGDMSGFSAKRMKNGGGAGDGKKTTFSAMSAKAKGSKPRLGKDKRKGGAGRR</sequence>
<organism evidence="7 8">
    <name type="scientific">Podospora bellae-mahoneyi</name>
    <dbReference type="NCBI Taxonomy" id="2093777"/>
    <lineage>
        <taxon>Eukaryota</taxon>
        <taxon>Fungi</taxon>
        <taxon>Dikarya</taxon>
        <taxon>Ascomycota</taxon>
        <taxon>Pezizomycotina</taxon>
        <taxon>Sordariomycetes</taxon>
        <taxon>Sordariomycetidae</taxon>
        <taxon>Sordariales</taxon>
        <taxon>Podosporaceae</taxon>
        <taxon>Podospora</taxon>
    </lineage>
</organism>
<dbReference type="PANTHER" id="PTHR13028">
    <property type="entry name" value="RRNA PROCESSING PROTEIN EBNA1-BINDING PROTEIN-RELATED"/>
    <property type="match status" value="1"/>
</dbReference>
<feature type="region of interest" description="Disordered" evidence="6">
    <location>
        <begin position="344"/>
        <end position="497"/>
    </location>
</feature>
<evidence type="ECO:0000313" key="8">
    <source>
        <dbReference type="Proteomes" id="UP001322138"/>
    </source>
</evidence>
<feature type="region of interest" description="Disordered" evidence="6">
    <location>
        <begin position="21"/>
        <end position="209"/>
    </location>
</feature>
<feature type="compositionally biased region" description="Basic and acidic residues" evidence="6">
    <location>
        <begin position="352"/>
        <end position="369"/>
    </location>
</feature>
<keyword evidence="4" id="KW-0175">Coiled coil</keyword>